<organism evidence="2 3">
    <name type="scientific">Puccinia coronata f. sp. avenae</name>
    <dbReference type="NCBI Taxonomy" id="200324"/>
    <lineage>
        <taxon>Eukaryota</taxon>
        <taxon>Fungi</taxon>
        <taxon>Dikarya</taxon>
        <taxon>Basidiomycota</taxon>
        <taxon>Pucciniomycotina</taxon>
        <taxon>Pucciniomycetes</taxon>
        <taxon>Pucciniales</taxon>
        <taxon>Pucciniaceae</taxon>
        <taxon>Puccinia</taxon>
    </lineage>
</organism>
<evidence type="ECO:0000256" key="1">
    <source>
        <dbReference type="SAM" id="MobiDB-lite"/>
    </source>
</evidence>
<dbReference type="PANTHER" id="PTHR47501:SF5">
    <property type="entry name" value="HAT C-TERMINAL DIMERISATION DOMAIN-CONTAINING PROTEIN"/>
    <property type="match status" value="1"/>
</dbReference>
<dbReference type="Proteomes" id="UP000235392">
    <property type="component" value="Unassembled WGS sequence"/>
</dbReference>
<feature type="region of interest" description="Disordered" evidence="1">
    <location>
        <begin position="1"/>
        <end position="29"/>
    </location>
</feature>
<feature type="region of interest" description="Disordered" evidence="1">
    <location>
        <begin position="682"/>
        <end position="729"/>
    </location>
</feature>
<dbReference type="AlphaFoldDB" id="A0A2N5S0M9"/>
<feature type="compositionally biased region" description="Basic and acidic residues" evidence="1">
    <location>
        <begin position="704"/>
        <end position="715"/>
    </location>
</feature>
<comment type="caution">
    <text evidence="2">The sequence shown here is derived from an EMBL/GenBank/DDBJ whole genome shotgun (WGS) entry which is preliminary data.</text>
</comment>
<accession>A0A2N5S0M9</accession>
<gene>
    <name evidence="2" type="ORF">PCASD_25870</name>
</gene>
<reference evidence="2 3" key="1">
    <citation type="submission" date="2017-11" db="EMBL/GenBank/DDBJ databases">
        <title>De novo assembly and phasing of dikaryotic genomes from two isolates of Puccinia coronata f. sp. avenae, the causal agent of oat crown rust.</title>
        <authorList>
            <person name="Miller M.E."/>
            <person name="Zhang Y."/>
            <person name="Omidvar V."/>
            <person name="Sperschneider J."/>
            <person name="Schwessinger B."/>
            <person name="Raley C."/>
            <person name="Palmer J.M."/>
            <person name="Garnica D."/>
            <person name="Upadhyaya N."/>
            <person name="Rathjen J."/>
            <person name="Taylor J.M."/>
            <person name="Park R.F."/>
            <person name="Dodds P.N."/>
            <person name="Hirsch C.D."/>
            <person name="Kianian S.F."/>
            <person name="Figueroa M."/>
        </authorList>
    </citation>
    <scope>NUCLEOTIDE SEQUENCE [LARGE SCALE GENOMIC DNA]</scope>
    <source>
        <strain evidence="2">12SD80</strain>
    </source>
</reference>
<evidence type="ECO:0000313" key="2">
    <source>
        <dbReference type="EMBL" id="PLW06783.1"/>
    </source>
</evidence>
<sequence>MSKDSSPKIPARMTLLPPSPNPRIQKSPSLPPVTPILGLSPRTIPPLSPSFGVRQPEFTTTNVSKLLAELQINNRPIQETVTFNTQCIAELQTNERHHRKEINELKDLLKLSAEVTKIKSTVYEDIQNLRQDLAQVRGGVEAVNFLTSSRLDNLGDGISSYTWWRGFLGKNANAQGLDAVTGSSMAPFVIDELSSVEQFLQEIERTFTNHKELEDARKALKALKQGKETIEQFNIIFNSLLYSVDLSDALKCEIYADAIHPEIFNLGLQRGGWSGVTKLEVRLAMAVALANDAKANPTNEEYNYDQDSDDGLVTIAPRETKKKSEGFANILDYFEVPVWKEGDKPNTAMNYKCKWCSSTYRAHESTAGNLKCHRDGSTQAGKNSDGCVNRDKAKKSGVILPPSVTELRIAKTKAGEDKQPTINSFLQTKPTFVNQVLNQIIMIWQIRQALAWMHIKDPYLRAAFQYANNKALLYGWRWSADEAKKLYSMLKAHVFDELSKLYTKFTLIHNVWTTKDNRFAFIGAAVAFIDSEWEYCVRHLTLKMIPWKHYGHLLARPIATVLNKNRLYEKMLAQTTNSGSNNNTMASAMYGLLNDNRPEKQSSNAQLWDPASMHTRCFCHKIALIMNAGLESLSLKMLPPSKAKESILGFFPVLGTLAEEEEKNNPAVTTDKNKTVGATINVEETVDNDYGNADNEGSDAGSEASEKESNDRHIDVTSNANRLKHAKTL</sequence>
<evidence type="ECO:0008006" key="4">
    <source>
        <dbReference type="Google" id="ProtNLM"/>
    </source>
</evidence>
<dbReference type="PANTHER" id="PTHR47501">
    <property type="entry name" value="TRANSPOSASE-RELATED"/>
    <property type="match status" value="1"/>
</dbReference>
<evidence type="ECO:0000313" key="3">
    <source>
        <dbReference type="Proteomes" id="UP000235392"/>
    </source>
</evidence>
<protein>
    <recommendedName>
        <fullName evidence="4">Retrotransposon gag domain-containing protein</fullName>
    </recommendedName>
</protein>
<name>A0A2N5S0M9_9BASI</name>
<proteinExistence type="predicted"/>
<dbReference type="EMBL" id="PGCI01001186">
    <property type="protein sequence ID" value="PLW06783.1"/>
    <property type="molecule type" value="Genomic_DNA"/>
</dbReference>